<feature type="domain" description="Fibronectin type-III" evidence="4">
    <location>
        <begin position="288"/>
        <end position="373"/>
    </location>
</feature>
<dbReference type="Proteomes" id="UP000445000">
    <property type="component" value="Unassembled WGS sequence"/>
</dbReference>
<dbReference type="InterPro" id="IPR003961">
    <property type="entry name" value="FN3_dom"/>
</dbReference>
<keyword evidence="6" id="KW-1185">Reference proteome</keyword>
<dbReference type="InterPro" id="IPR013783">
    <property type="entry name" value="Ig-like_fold"/>
</dbReference>
<dbReference type="SMART" id="SM00560">
    <property type="entry name" value="LamGL"/>
    <property type="match status" value="1"/>
</dbReference>
<dbReference type="Gene3D" id="2.60.120.200">
    <property type="match status" value="1"/>
</dbReference>
<protein>
    <recommendedName>
        <fullName evidence="4">Fibronectin type-III domain-containing protein</fullName>
    </recommendedName>
</protein>
<evidence type="ECO:0000256" key="2">
    <source>
        <dbReference type="ARBA" id="ARBA00023157"/>
    </source>
</evidence>
<dbReference type="Pfam" id="PF00041">
    <property type="entry name" value="fn3"/>
    <property type="match status" value="1"/>
</dbReference>
<dbReference type="PANTHER" id="PTHR37836">
    <property type="entry name" value="LMO1036 PROTEIN"/>
    <property type="match status" value="1"/>
</dbReference>
<dbReference type="CDD" id="cd00063">
    <property type="entry name" value="FN3"/>
    <property type="match status" value="1"/>
</dbReference>
<name>A0A829YIQ2_9GAMM</name>
<dbReference type="AlphaFoldDB" id="A0A829YIQ2"/>
<keyword evidence="1" id="KW-0732">Signal</keyword>
<organism evidence="5 6">
    <name type="scientific">Steroidobacter agaridevorans</name>
    <dbReference type="NCBI Taxonomy" id="2695856"/>
    <lineage>
        <taxon>Bacteria</taxon>
        <taxon>Pseudomonadati</taxon>
        <taxon>Pseudomonadota</taxon>
        <taxon>Gammaproteobacteria</taxon>
        <taxon>Steroidobacterales</taxon>
        <taxon>Steroidobacteraceae</taxon>
        <taxon>Steroidobacter</taxon>
    </lineage>
</organism>
<dbReference type="SUPFAM" id="SSF49265">
    <property type="entry name" value="Fibronectin type III"/>
    <property type="match status" value="1"/>
</dbReference>
<dbReference type="InterPro" id="IPR025277">
    <property type="entry name" value="Apiosidase-like_cat_dom"/>
</dbReference>
<dbReference type="RefSeq" id="WP_209005469.1">
    <property type="nucleotide sequence ID" value="NZ_BLJN01000004.1"/>
</dbReference>
<dbReference type="InterPro" id="IPR013320">
    <property type="entry name" value="ConA-like_dom_sf"/>
</dbReference>
<dbReference type="SUPFAM" id="SSF49899">
    <property type="entry name" value="Concanavalin A-like lectins/glucanases"/>
    <property type="match status" value="1"/>
</dbReference>
<dbReference type="Pfam" id="PF13204">
    <property type="entry name" value="Apiosidase"/>
    <property type="match status" value="1"/>
</dbReference>
<feature type="region of interest" description="Disordered" evidence="3">
    <location>
        <begin position="459"/>
        <end position="488"/>
    </location>
</feature>
<accession>A0A829YIQ2</accession>
<dbReference type="InterPro" id="IPR006558">
    <property type="entry name" value="LamG-like"/>
</dbReference>
<evidence type="ECO:0000256" key="3">
    <source>
        <dbReference type="SAM" id="MobiDB-lite"/>
    </source>
</evidence>
<dbReference type="Pfam" id="PF13385">
    <property type="entry name" value="Laminin_G_3"/>
    <property type="match status" value="1"/>
</dbReference>
<dbReference type="PROSITE" id="PS50853">
    <property type="entry name" value="FN3"/>
    <property type="match status" value="1"/>
</dbReference>
<evidence type="ECO:0000313" key="6">
    <source>
        <dbReference type="Proteomes" id="UP000445000"/>
    </source>
</evidence>
<evidence type="ECO:0000259" key="4">
    <source>
        <dbReference type="PROSITE" id="PS50853"/>
    </source>
</evidence>
<proteinExistence type="predicted"/>
<sequence length="1010" mass="107054">MAESALMSIVALWILLAQQASQTTFKDRWTYMAKSFQVTTGLSSLAEGARYFGLLLCAALALLVVSNDVAAVPSTTDLVAHWSYDQSSGTVLNDDSGNGHNGTFSGTPTWTAGVVGNGLALNETDNVELGDIAAINGVNKLTLATWLKRSVTGGMVLVGKQTTNHDVAIEAWEDGSLYFQLSNGSDTYGYLTLSDTAWHHVALVYDGTLSGNANRLKAYVDGVQRTLTFNGTVPATTTVNTTPLNIGGIQGSYSNGQVDDTWLYARALSLAEVNEIRLSGSDSVSPSVPDGFGASAVSHNQINLSWTASTDDVAVAGYRIFRDSVERTTTSATTFQDAGLTPNTTYTYTVRAYDVAGNQSAHSVSSSATTFLSPAAPTAAITAIPSVVAGGGSSTLTWSTVNATNCNASGSWSGGKATSGSEVKSGIAANSTYTLTCVGPGGQAVASATVTVLPQCSDGVDNDGDSRVDADDPGCSSPTDNSEADPDTVAPNVSISSPAQGATVSGSVVVSANASDNVGVVGVRFYANGALIASEDASAPYSVTWNSTSAENGIVQLTAVARDVAGNTNTAAVNVTVDNVQTRRYVTGLSSNSRYFVDQVGDPILIKADSPWSMFCNLSAADVELWAANRESLGFNTAIVALIGHTTNGCPAASGATYDGVLPFNGGDVTSWNEAYWTRIDSYMTILMNHGITVILYPMDGWNTLPDGVFAGKSNASIYTYGQMVATRYAGYPNIIWNAGGDYNGWDNIINGQFQNLLNGIRAAGDTRLFSTQLGNETVTTDIAFYERLAQWNFVYTYTTTYQKVLRAYNRAPGVRDPRPALFGEGNYEREDWYGSLPTTDETLRRQQLWALTSGSPGEILGTEDWQFLDAWQTRLGTTWILQATKNRNLFSTLNWHLLVPDEATPLVIAGRGTKITTDQSLDVRANDYVTAAQTPDKSQAVIYVPTNTGNTNARTITLDLTLLLPGYTATWVDPTDATVSQPAIIDGSGRVTTPGLHADGTRDWLLVIR</sequence>
<evidence type="ECO:0000313" key="5">
    <source>
        <dbReference type="EMBL" id="GFE82396.1"/>
    </source>
</evidence>
<dbReference type="Gene3D" id="3.20.20.80">
    <property type="entry name" value="Glycosidases"/>
    <property type="match status" value="1"/>
</dbReference>
<comment type="caution">
    <text evidence="5">The sequence shown here is derived from an EMBL/GenBank/DDBJ whole genome shotgun (WGS) entry which is preliminary data.</text>
</comment>
<reference evidence="6" key="1">
    <citation type="submission" date="2020-01" db="EMBL/GenBank/DDBJ databases">
        <title>'Steroidobacter agaridevorans' sp. nov., agar-degrading bacteria isolated from rhizosphere soils.</title>
        <authorList>
            <person name="Ikenaga M."/>
            <person name="Kataoka M."/>
            <person name="Murouchi A."/>
            <person name="Katsuragi S."/>
            <person name="Sakai M."/>
        </authorList>
    </citation>
    <scope>NUCLEOTIDE SEQUENCE [LARGE SCALE GENOMIC DNA]</scope>
    <source>
        <strain evidence="6">YU21-B</strain>
    </source>
</reference>
<dbReference type="InterPro" id="IPR017853">
    <property type="entry name" value="GH"/>
</dbReference>
<dbReference type="InterPro" id="IPR036116">
    <property type="entry name" value="FN3_sf"/>
</dbReference>
<dbReference type="Gene3D" id="2.60.40.10">
    <property type="entry name" value="Immunoglobulins"/>
    <property type="match status" value="2"/>
</dbReference>
<dbReference type="PANTHER" id="PTHR37836:SF2">
    <property type="entry name" value="DUF4038 DOMAIN-CONTAINING PROTEIN"/>
    <property type="match status" value="1"/>
</dbReference>
<dbReference type="Pfam" id="PF17957">
    <property type="entry name" value="Big_7"/>
    <property type="match status" value="1"/>
</dbReference>
<keyword evidence="2" id="KW-1015">Disulfide bond</keyword>
<gene>
    <name evidence="5" type="ORF">GCM10011487_43960</name>
</gene>
<dbReference type="SMART" id="SM00060">
    <property type="entry name" value="FN3"/>
    <property type="match status" value="1"/>
</dbReference>
<dbReference type="EMBL" id="BLJN01000004">
    <property type="protein sequence ID" value="GFE82396.1"/>
    <property type="molecule type" value="Genomic_DNA"/>
</dbReference>
<evidence type="ECO:0000256" key="1">
    <source>
        <dbReference type="ARBA" id="ARBA00022729"/>
    </source>
</evidence>
<dbReference type="SUPFAM" id="SSF51445">
    <property type="entry name" value="(Trans)glycosidases"/>
    <property type="match status" value="1"/>
</dbReference>